<gene>
    <name evidence="8" type="ORF">P5G46_05830</name>
</gene>
<name>A0ABW9GEH7_9MICO</name>
<organism evidence="8 9">
    <name type="scientific">Microbacterium mcarthurae</name>
    <dbReference type="NCBI Taxonomy" id="3035918"/>
    <lineage>
        <taxon>Bacteria</taxon>
        <taxon>Bacillati</taxon>
        <taxon>Actinomycetota</taxon>
        <taxon>Actinomycetes</taxon>
        <taxon>Micrococcales</taxon>
        <taxon>Microbacteriaceae</taxon>
        <taxon>Microbacterium</taxon>
    </lineage>
</organism>
<keyword evidence="2" id="KW-0663">Pyridoxal phosphate</keyword>
<dbReference type="Pfam" id="PF00155">
    <property type="entry name" value="Aminotran_1_2"/>
    <property type="match status" value="1"/>
</dbReference>
<comment type="caution">
    <text evidence="8">The sequence shown here is derived from an EMBL/GenBank/DDBJ whole genome shotgun (WGS) entry which is preliminary data.</text>
</comment>
<dbReference type="InterPro" id="IPR004839">
    <property type="entry name" value="Aminotransferase_I/II_large"/>
</dbReference>
<evidence type="ECO:0000256" key="2">
    <source>
        <dbReference type="ARBA" id="ARBA00022898"/>
    </source>
</evidence>
<evidence type="ECO:0000256" key="1">
    <source>
        <dbReference type="ARBA" id="ARBA00005384"/>
    </source>
</evidence>
<evidence type="ECO:0000313" key="9">
    <source>
        <dbReference type="Proteomes" id="UP001630303"/>
    </source>
</evidence>
<accession>A0ABW9GEH7</accession>
<dbReference type="Proteomes" id="UP001630303">
    <property type="component" value="Unassembled WGS sequence"/>
</dbReference>
<dbReference type="PROSITE" id="PS50949">
    <property type="entry name" value="HTH_GNTR"/>
    <property type="match status" value="1"/>
</dbReference>
<reference evidence="8 9" key="1">
    <citation type="submission" date="2023-03" db="EMBL/GenBank/DDBJ databases">
        <title>MT1 and MT2 Draft Genomes of Novel Species.</title>
        <authorList>
            <person name="Venkateswaran K."/>
        </authorList>
    </citation>
    <scope>NUCLEOTIDE SEQUENCE [LARGE SCALE GENOMIC DNA]</scope>
    <source>
        <strain evidence="8 9">IF8SW-P5</strain>
    </source>
</reference>
<dbReference type="InterPro" id="IPR015424">
    <property type="entry name" value="PyrdxlP-dep_Trfase"/>
</dbReference>
<dbReference type="Gene3D" id="1.10.10.10">
    <property type="entry name" value="Winged helix-like DNA-binding domain superfamily/Winged helix DNA-binding domain"/>
    <property type="match status" value="1"/>
</dbReference>
<dbReference type="Pfam" id="PF00392">
    <property type="entry name" value="GntR"/>
    <property type="match status" value="1"/>
</dbReference>
<dbReference type="CDD" id="cd00609">
    <property type="entry name" value="AAT_like"/>
    <property type="match status" value="1"/>
</dbReference>
<protein>
    <submittedName>
        <fullName evidence="8">PLP-dependent aminotransferase family protein</fullName>
    </submittedName>
</protein>
<dbReference type="SUPFAM" id="SSF53383">
    <property type="entry name" value="PLP-dependent transferases"/>
    <property type="match status" value="1"/>
</dbReference>
<keyword evidence="8" id="KW-0808">Transferase</keyword>
<sequence>MISSGILDRSSPVPLHTQLTQGLRGAIVDGRLTPGEPLPSTRTLAADLGIARGTVVAAFETLAGEGYLVARPGARTTVAVLPRQPSFASEVPPQPSATAPSATDLRPGRPGTRGLADAAWRSAWRRASAVDPAPDVDDETGLLALREEIARHLGRTRGLTVDPGDVIVTAGTSDALLLLALSLSGSRRARVGIENPGYPRVRMILGRAGVERVPLPVSVDGGLDLDAVERHRDLDAVVVTPHHHYPLGSRLDAAARARLTAWARDTGTVVIEDDYDSEFPHGRAPLPPLRLLDPRHVVLIGSVSKVLSPALRCGWVVASGVVRDRIRQARADLDAPVSEVAQQALALYLADGSLARHTARRRRDYRHRRQLVLEALGSIAGVSLAAVNGGLHAVALLSPAEPGEEAALVDAIAQRGVLVAGLGAYSVPDAPSSPAVGIVLGYAEPTIPQLVEALAVVAKVLSARDAGGGGRSPR</sequence>
<keyword evidence="9" id="KW-1185">Reference proteome</keyword>
<dbReference type="InterPro" id="IPR036390">
    <property type="entry name" value="WH_DNA-bd_sf"/>
</dbReference>
<dbReference type="PRINTS" id="PR00035">
    <property type="entry name" value="HTHGNTR"/>
</dbReference>
<dbReference type="EMBL" id="JAROCE010000001">
    <property type="protein sequence ID" value="MFM2720015.1"/>
    <property type="molecule type" value="Genomic_DNA"/>
</dbReference>
<dbReference type="SMART" id="SM00345">
    <property type="entry name" value="HTH_GNTR"/>
    <property type="match status" value="1"/>
</dbReference>
<evidence type="ECO:0000256" key="4">
    <source>
        <dbReference type="ARBA" id="ARBA00023125"/>
    </source>
</evidence>
<keyword evidence="8" id="KW-0032">Aminotransferase</keyword>
<evidence type="ECO:0000256" key="3">
    <source>
        <dbReference type="ARBA" id="ARBA00023015"/>
    </source>
</evidence>
<comment type="similarity">
    <text evidence="1">In the C-terminal section; belongs to the class-I pyridoxal-phosphate-dependent aminotransferase family.</text>
</comment>
<evidence type="ECO:0000313" key="8">
    <source>
        <dbReference type="EMBL" id="MFM2720015.1"/>
    </source>
</evidence>
<dbReference type="PANTHER" id="PTHR46577:SF1">
    <property type="entry name" value="HTH-TYPE TRANSCRIPTIONAL REGULATORY PROTEIN GABR"/>
    <property type="match status" value="1"/>
</dbReference>
<dbReference type="InterPro" id="IPR051446">
    <property type="entry name" value="HTH_trans_reg/aminotransferase"/>
</dbReference>
<dbReference type="CDD" id="cd07377">
    <property type="entry name" value="WHTH_GntR"/>
    <property type="match status" value="1"/>
</dbReference>
<feature type="region of interest" description="Disordered" evidence="6">
    <location>
        <begin position="85"/>
        <end position="113"/>
    </location>
</feature>
<dbReference type="InterPro" id="IPR015421">
    <property type="entry name" value="PyrdxlP-dep_Trfase_major"/>
</dbReference>
<evidence type="ECO:0000259" key="7">
    <source>
        <dbReference type="PROSITE" id="PS50949"/>
    </source>
</evidence>
<dbReference type="SUPFAM" id="SSF46785">
    <property type="entry name" value="Winged helix' DNA-binding domain"/>
    <property type="match status" value="1"/>
</dbReference>
<evidence type="ECO:0000256" key="6">
    <source>
        <dbReference type="SAM" id="MobiDB-lite"/>
    </source>
</evidence>
<dbReference type="PANTHER" id="PTHR46577">
    <property type="entry name" value="HTH-TYPE TRANSCRIPTIONAL REGULATORY PROTEIN GABR"/>
    <property type="match status" value="1"/>
</dbReference>
<keyword evidence="4" id="KW-0238">DNA-binding</keyword>
<keyword evidence="3" id="KW-0805">Transcription regulation</keyword>
<dbReference type="GO" id="GO:0008483">
    <property type="term" value="F:transaminase activity"/>
    <property type="evidence" value="ECO:0007669"/>
    <property type="project" value="UniProtKB-KW"/>
</dbReference>
<feature type="domain" description="HTH gntR-type" evidence="7">
    <location>
        <begin position="13"/>
        <end position="81"/>
    </location>
</feature>
<dbReference type="InterPro" id="IPR036388">
    <property type="entry name" value="WH-like_DNA-bd_sf"/>
</dbReference>
<dbReference type="Gene3D" id="3.40.640.10">
    <property type="entry name" value="Type I PLP-dependent aspartate aminotransferase-like (Major domain)"/>
    <property type="match status" value="1"/>
</dbReference>
<keyword evidence="5" id="KW-0804">Transcription</keyword>
<evidence type="ECO:0000256" key="5">
    <source>
        <dbReference type="ARBA" id="ARBA00023163"/>
    </source>
</evidence>
<proteinExistence type="inferred from homology"/>
<dbReference type="InterPro" id="IPR000524">
    <property type="entry name" value="Tscrpt_reg_HTH_GntR"/>
</dbReference>
<dbReference type="RefSeq" id="WP_408905183.1">
    <property type="nucleotide sequence ID" value="NZ_JAROCE010000001.1"/>
</dbReference>